<proteinExistence type="predicted"/>
<dbReference type="STRING" id="1314783.A0A165KM47"/>
<evidence type="ECO:0000259" key="2">
    <source>
        <dbReference type="PROSITE" id="PS50097"/>
    </source>
</evidence>
<dbReference type="InterPro" id="IPR044714">
    <property type="entry name" value="AtSIBP1-like"/>
</dbReference>
<dbReference type="Gene3D" id="3.30.710.10">
    <property type="entry name" value="Potassium Channel Kv1.1, Chain A"/>
    <property type="match status" value="1"/>
</dbReference>
<accession>A0A165KM47</accession>
<dbReference type="OrthoDB" id="3357985at2759"/>
<evidence type="ECO:0000313" key="3">
    <source>
        <dbReference type="EMBL" id="KZT63311.1"/>
    </source>
</evidence>
<evidence type="ECO:0000313" key="4">
    <source>
        <dbReference type="Proteomes" id="UP000076727"/>
    </source>
</evidence>
<reference evidence="3 4" key="1">
    <citation type="journal article" date="2016" name="Mol. Biol. Evol.">
        <title>Comparative Genomics of Early-Diverging Mushroom-Forming Fungi Provides Insights into the Origins of Lignocellulose Decay Capabilities.</title>
        <authorList>
            <person name="Nagy L.G."/>
            <person name="Riley R."/>
            <person name="Tritt A."/>
            <person name="Adam C."/>
            <person name="Daum C."/>
            <person name="Floudas D."/>
            <person name="Sun H."/>
            <person name="Yadav J.S."/>
            <person name="Pangilinan J."/>
            <person name="Larsson K.H."/>
            <person name="Matsuura K."/>
            <person name="Barry K."/>
            <person name="Labutti K."/>
            <person name="Kuo R."/>
            <person name="Ohm R.A."/>
            <person name="Bhattacharya S.S."/>
            <person name="Shirouzu T."/>
            <person name="Yoshinaga Y."/>
            <person name="Martin F.M."/>
            <person name="Grigoriev I.V."/>
            <person name="Hibbett D.S."/>
        </authorList>
    </citation>
    <scope>NUCLEOTIDE SEQUENCE [LARGE SCALE GENOMIC DNA]</scope>
    <source>
        <strain evidence="3 4">L-15889</strain>
    </source>
</reference>
<feature type="domain" description="BTB" evidence="2">
    <location>
        <begin position="38"/>
        <end position="114"/>
    </location>
</feature>
<dbReference type="InterPro" id="IPR000210">
    <property type="entry name" value="BTB/POZ_dom"/>
</dbReference>
<dbReference type="PANTHER" id="PTHR46672">
    <property type="entry name" value="OS08G0495500 PROTEIN-RELATED"/>
    <property type="match status" value="1"/>
</dbReference>
<dbReference type="SUPFAM" id="SSF54695">
    <property type="entry name" value="POZ domain"/>
    <property type="match status" value="1"/>
</dbReference>
<dbReference type="InterPro" id="IPR011333">
    <property type="entry name" value="SKP1/BTB/POZ_sf"/>
</dbReference>
<gene>
    <name evidence="3" type="ORF">DAEQUDRAFT_149371</name>
</gene>
<evidence type="ECO:0000256" key="1">
    <source>
        <dbReference type="SAM" id="MobiDB-lite"/>
    </source>
</evidence>
<organism evidence="3 4">
    <name type="scientific">Daedalea quercina L-15889</name>
    <dbReference type="NCBI Taxonomy" id="1314783"/>
    <lineage>
        <taxon>Eukaryota</taxon>
        <taxon>Fungi</taxon>
        <taxon>Dikarya</taxon>
        <taxon>Basidiomycota</taxon>
        <taxon>Agaricomycotina</taxon>
        <taxon>Agaricomycetes</taxon>
        <taxon>Polyporales</taxon>
        <taxon>Fomitopsis</taxon>
    </lineage>
</organism>
<protein>
    <recommendedName>
        <fullName evidence="2">BTB domain-containing protein</fullName>
    </recommendedName>
</protein>
<sequence>MSHSTEGNATSTSGETKLTESTAAQTTDAPFPFNNPHADVILQSSDGVNFRVRTAILSEASPVFESMFSLPAQQSAKADHDSASGLAVVPVSEDSTTLKALLRLCYPVNARSSRNLAINEAAALLEAARKYDMEGIEEHIVQALRGYMETSPLRVYCLAIRYNLDKDLIRAAARACLDEPAGTPYGRGEVPELDDISASTYIRLLDYHRACSDAAVGIVNRYPLVDVIFDQRCWVTCVPITASGETTCSTIRTLSRLPGCTHKHRVVTWFARFMDHCETVVKKKPSGKDITSNTTVAAALADA</sequence>
<dbReference type="SMART" id="SM00225">
    <property type="entry name" value="BTB"/>
    <property type="match status" value="1"/>
</dbReference>
<dbReference type="AlphaFoldDB" id="A0A165KM47"/>
<dbReference type="Pfam" id="PF00651">
    <property type="entry name" value="BTB"/>
    <property type="match status" value="1"/>
</dbReference>
<dbReference type="EMBL" id="KV429198">
    <property type="protein sequence ID" value="KZT63311.1"/>
    <property type="molecule type" value="Genomic_DNA"/>
</dbReference>
<feature type="compositionally biased region" description="Polar residues" evidence="1">
    <location>
        <begin position="1"/>
        <end position="28"/>
    </location>
</feature>
<feature type="region of interest" description="Disordered" evidence="1">
    <location>
        <begin position="1"/>
        <end position="32"/>
    </location>
</feature>
<keyword evidence="4" id="KW-1185">Reference proteome</keyword>
<dbReference type="PROSITE" id="PS50097">
    <property type="entry name" value="BTB"/>
    <property type="match status" value="1"/>
</dbReference>
<name>A0A165KM47_9APHY</name>
<dbReference type="Proteomes" id="UP000076727">
    <property type="component" value="Unassembled WGS sequence"/>
</dbReference>